<dbReference type="Proteomes" id="UP000245629">
    <property type="component" value="Plasmid unnamed3"/>
</dbReference>
<feature type="transmembrane region" description="Helical" evidence="6">
    <location>
        <begin position="127"/>
        <end position="145"/>
    </location>
</feature>
<feature type="transmembrane region" description="Helical" evidence="6">
    <location>
        <begin position="356"/>
        <end position="378"/>
    </location>
</feature>
<feature type="transmembrane region" description="Helical" evidence="6">
    <location>
        <begin position="266"/>
        <end position="284"/>
    </location>
</feature>
<proteinExistence type="predicted"/>
<accession>A0A2S2D027</accession>
<evidence type="ECO:0000256" key="1">
    <source>
        <dbReference type="ARBA" id="ARBA00004651"/>
    </source>
</evidence>
<dbReference type="Gene3D" id="1.20.1250.20">
    <property type="entry name" value="MFS general substrate transporter like domains"/>
    <property type="match status" value="1"/>
</dbReference>
<comment type="subcellular location">
    <subcellularLocation>
        <location evidence="1">Cell membrane</location>
        <topology evidence="1">Multi-pass membrane protein</topology>
    </subcellularLocation>
</comment>
<evidence type="ECO:0000313" key="9">
    <source>
        <dbReference type="Proteomes" id="UP000245629"/>
    </source>
</evidence>
<dbReference type="GO" id="GO:0022857">
    <property type="term" value="F:transmembrane transporter activity"/>
    <property type="evidence" value="ECO:0007669"/>
    <property type="project" value="InterPro"/>
</dbReference>
<evidence type="ECO:0000256" key="2">
    <source>
        <dbReference type="ARBA" id="ARBA00022475"/>
    </source>
</evidence>
<gene>
    <name evidence="8" type="ORF">DEW08_29085</name>
</gene>
<reference evidence="9" key="1">
    <citation type="submission" date="2018-05" db="EMBL/GenBank/DDBJ databases">
        <title>Azospirillum thermophila sp. nov., a novel isolated from hot spring.</title>
        <authorList>
            <person name="Zhao Z."/>
        </authorList>
    </citation>
    <scope>NUCLEOTIDE SEQUENCE [LARGE SCALE GENOMIC DNA]</scope>
    <source>
        <strain evidence="9">CFH 70021</strain>
        <plasmid evidence="9">unnamed3</plasmid>
    </source>
</reference>
<feature type="transmembrane region" description="Helical" evidence="6">
    <location>
        <begin position="39"/>
        <end position="57"/>
    </location>
</feature>
<evidence type="ECO:0000256" key="6">
    <source>
        <dbReference type="SAM" id="Phobius"/>
    </source>
</evidence>
<dbReference type="PANTHER" id="PTHR43124">
    <property type="entry name" value="PURINE EFFLUX PUMP PBUE"/>
    <property type="match status" value="1"/>
</dbReference>
<feature type="domain" description="Major facilitator superfamily (MFS) profile" evidence="7">
    <location>
        <begin position="3"/>
        <end position="380"/>
    </location>
</feature>
<evidence type="ECO:0000256" key="4">
    <source>
        <dbReference type="ARBA" id="ARBA00022989"/>
    </source>
</evidence>
<keyword evidence="2" id="KW-1003">Cell membrane</keyword>
<dbReference type="PANTHER" id="PTHR43124:SF3">
    <property type="entry name" value="CHLORAMPHENICOL EFFLUX PUMP RV0191"/>
    <property type="match status" value="1"/>
</dbReference>
<protein>
    <submittedName>
        <fullName evidence="8">MFS transporter</fullName>
    </submittedName>
</protein>
<feature type="transmembrane region" description="Helical" evidence="6">
    <location>
        <begin position="238"/>
        <end position="259"/>
    </location>
</feature>
<evidence type="ECO:0000256" key="3">
    <source>
        <dbReference type="ARBA" id="ARBA00022692"/>
    </source>
</evidence>
<dbReference type="GO" id="GO:0005886">
    <property type="term" value="C:plasma membrane"/>
    <property type="evidence" value="ECO:0007669"/>
    <property type="project" value="UniProtKB-SubCell"/>
</dbReference>
<feature type="transmembrane region" description="Helical" evidence="6">
    <location>
        <begin position="69"/>
        <end position="88"/>
    </location>
</feature>
<feature type="transmembrane region" description="Helical" evidence="6">
    <location>
        <begin position="157"/>
        <end position="178"/>
    </location>
</feature>
<feature type="transmembrane region" description="Helical" evidence="6">
    <location>
        <begin position="329"/>
        <end position="350"/>
    </location>
</feature>
<keyword evidence="4 6" id="KW-1133">Transmembrane helix</keyword>
<dbReference type="OrthoDB" id="7930524at2"/>
<dbReference type="AlphaFoldDB" id="A0A2S2D027"/>
<dbReference type="KEGG" id="azz:DEW08_29085"/>
<evidence type="ECO:0000259" key="7">
    <source>
        <dbReference type="PROSITE" id="PS50850"/>
    </source>
</evidence>
<keyword evidence="8" id="KW-0614">Plasmid</keyword>
<dbReference type="Pfam" id="PF07690">
    <property type="entry name" value="MFS_1"/>
    <property type="match status" value="1"/>
</dbReference>
<dbReference type="InterPro" id="IPR050189">
    <property type="entry name" value="MFS_Efflux_Transporters"/>
</dbReference>
<keyword evidence="5 6" id="KW-0472">Membrane</keyword>
<dbReference type="InterPro" id="IPR036259">
    <property type="entry name" value="MFS_trans_sf"/>
</dbReference>
<keyword evidence="3 6" id="KW-0812">Transmembrane</keyword>
<dbReference type="PROSITE" id="PS50850">
    <property type="entry name" value="MFS"/>
    <property type="match status" value="1"/>
</dbReference>
<dbReference type="EMBL" id="CP029358">
    <property type="protein sequence ID" value="AWK90045.1"/>
    <property type="molecule type" value="Genomic_DNA"/>
</dbReference>
<evidence type="ECO:0000256" key="5">
    <source>
        <dbReference type="ARBA" id="ARBA00023136"/>
    </source>
</evidence>
<feature type="transmembrane region" description="Helical" evidence="6">
    <location>
        <begin position="290"/>
        <end position="309"/>
    </location>
</feature>
<dbReference type="RefSeq" id="WP_109333962.1">
    <property type="nucleotide sequence ID" value="NZ_CP029358.1"/>
</dbReference>
<sequence>MPLLLILGLAGFASAFSLRTTDPMLTVLAADLQVSVRQAALLASAYTLPYALMQIVLGPVGDAIGKSRMIRLALAVQAGGLALSALAVDYGTLMAARVMAGAFAGGIIPVSLALIGDKVPYTERQVAISRFLLSVILGQLAGSVVTGALVEAAGWRAVFWLATGLSAAACLSAVVALRREREPRGPLSLADARGRYATVLGNPASCVVFATVAAEGLLIFGVFPFVAPLLETHGGAGAFEAGLTIAAFAIGGVLFSATVRRLMTRLNTAGMMTVGGLLAGGAFLPIAAPIPWPAVSAAFLVAGFGFYMLHSTMQTQATELAPTARGSTLALFSASFFIGQGIGPALYGLVTAEFGFPPLFLAVGLLTMLLGLAGARLLRV</sequence>
<dbReference type="InterPro" id="IPR020846">
    <property type="entry name" value="MFS_dom"/>
</dbReference>
<evidence type="ECO:0000313" key="8">
    <source>
        <dbReference type="EMBL" id="AWK90045.1"/>
    </source>
</evidence>
<dbReference type="SUPFAM" id="SSF103473">
    <property type="entry name" value="MFS general substrate transporter"/>
    <property type="match status" value="1"/>
</dbReference>
<keyword evidence="9" id="KW-1185">Reference proteome</keyword>
<organism evidence="8 9">
    <name type="scientific">Azospirillum thermophilum</name>
    <dbReference type="NCBI Taxonomy" id="2202148"/>
    <lineage>
        <taxon>Bacteria</taxon>
        <taxon>Pseudomonadati</taxon>
        <taxon>Pseudomonadota</taxon>
        <taxon>Alphaproteobacteria</taxon>
        <taxon>Rhodospirillales</taxon>
        <taxon>Azospirillaceae</taxon>
        <taxon>Azospirillum</taxon>
    </lineage>
</organism>
<dbReference type="CDD" id="cd17324">
    <property type="entry name" value="MFS_NepI_like"/>
    <property type="match status" value="1"/>
</dbReference>
<geneLocation type="plasmid" evidence="8 9">
    <name>unnamed3</name>
</geneLocation>
<feature type="transmembrane region" description="Helical" evidence="6">
    <location>
        <begin position="94"/>
        <end position="115"/>
    </location>
</feature>
<name>A0A2S2D027_9PROT</name>
<dbReference type="InterPro" id="IPR011701">
    <property type="entry name" value="MFS"/>
</dbReference>
<feature type="transmembrane region" description="Helical" evidence="6">
    <location>
        <begin position="199"/>
        <end position="226"/>
    </location>
</feature>